<evidence type="ECO:0000256" key="1">
    <source>
        <dbReference type="ARBA" id="ARBA00007274"/>
    </source>
</evidence>
<gene>
    <name evidence="3" type="primary">lacA</name>
    <name evidence="3" type="ORF">VTH8203_04019</name>
</gene>
<dbReference type="AlphaFoldDB" id="A0A240EQT5"/>
<dbReference type="PANTHER" id="PTHR23416">
    <property type="entry name" value="SIALIC ACID SYNTHASE-RELATED"/>
    <property type="match status" value="1"/>
</dbReference>
<comment type="similarity">
    <text evidence="1">Belongs to the transferase hexapeptide repeat family.</text>
</comment>
<keyword evidence="3" id="KW-0012">Acyltransferase</keyword>
<dbReference type="Gene3D" id="2.160.10.10">
    <property type="entry name" value="Hexapeptide repeat proteins"/>
    <property type="match status" value="1"/>
</dbReference>
<dbReference type="RefSeq" id="WP_096995299.1">
    <property type="nucleotide sequence ID" value="NZ_JBHSII010000001.1"/>
</dbReference>
<dbReference type="GO" id="GO:0008870">
    <property type="term" value="F:galactoside O-acetyltransferase activity"/>
    <property type="evidence" value="ECO:0007669"/>
    <property type="project" value="UniProtKB-EC"/>
</dbReference>
<dbReference type="InterPro" id="IPR011004">
    <property type="entry name" value="Trimer_LpxA-like_sf"/>
</dbReference>
<dbReference type="Pfam" id="PF00132">
    <property type="entry name" value="Hexapep"/>
    <property type="match status" value="1"/>
</dbReference>
<protein>
    <submittedName>
        <fullName evidence="3">Galactoside O-acetyltransferase</fullName>
        <ecNumber evidence="3">2.3.1.18</ecNumber>
    </submittedName>
</protein>
<evidence type="ECO:0000313" key="4">
    <source>
        <dbReference type="Proteomes" id="UP000219336"/>
    </source>
</evidence>
<proteinExistence type="inferred from homology"/>
<accession>A0A240EQT5</accession>
<dbReference type="PANTHER" id="PTHR23416:SF23">
    <property type="entry name" value="ACETYLTRANSFERASE C18B11.09C-RELATED"/>
    <property type="match status" value="1"/>
</dbReference>
<dbReference type="Proteomes" id="UP000219336">
    <property type="component" value="Unassembled WGS sequence"/>
</dbReference>
<evidence type="ECO:0000313" key="3">
    <source>
        <dbReference type="EMBL" id="SNX50360.1"/>
    </source>
</evidence>
<evidence type="ECO:0000256" key="2">
    <source>
        <dbReference type="ARBA" id="ARBA00022679"/>
    </source>
</evidence>
<dbReference type="InterPro" id="IPR051159">
    <property type="entry name" value="Hexapeptide_acetyltransf"/>
</dbReference>
<keyword evidence="2 3" id="KW-0808">Transferase</keyword>
<dbReference type="SUPFAM" id="SSF51161">
    <property type="entry name" value="Trimeric LpxA-like enzymes"/>
    <property type="match status" value="1"/>
</dbReference>
<sequence length="212" mass="22488">MYNHERILCPDNHSALSEVELMEQYGKYFGSDNWVTFSGCPSITLTKVGANGFEHFENGREAISIDSGCYIESSHVPAFPSGVTKLTSVSVNDRPFGKIIIGKGCVLQGTSICAYGKVSIGNNVIFGPNTVIMDCSGHALTRRGHSDELDMLEAEPVTIGNDVWIGYGCIVLPGVKIGDGAVIGAGSVVTKDIPANCMAAGNPCTVKKIELN</sequence>
<dbReference type="InterPro" id="IPR001451">
    <property type="entry name" value="Hexapep"/>
</dbReference>
<dbReference type="EMBL" id="OANU01000123">
    <property type="protein sequence ID" value="SNX50360.1"/>
    <property type="molecule type" value="Genomic_DNA"/>
</dbReference>
<name>A0A240EQT5_9VIBR</name>
<dbReference type="EC" id="2.3.1.18" evidence="3"/>
<keyword evidence="4" id="KW-1185">Reference proteome</keyword>
<reference evidence="4" key="1">
    <citation type="submission" date="2016-06" db="EMBL/GenBank/DDBJ databases">
        <authorList>
            <person name="Rodrigo-Torres L."/>
            <person name="Arahal R.D."/>
            <person name="Lucena T."/>
        </authorList>
    </citation>
    <scope>NUCLEOTIDE SEQUENCE [LARGE SCALE GENOMIC DNA]</scope>
    <source>
        <strain evidence="4">CECT8203</strain>
    </source>
</reference>
<organism evidence="3 4">
    <name type="scientific">Vibrio thalassae</name>
    <dbReference type="NCBI Taxonomy" id="1243014"/>
    <lineage>
        <taxon>Bacteria</taxon>
        <taxon>Pseudomonadati</taxon>
        <taxon>Pseudomonadota</taxon>
        <taxon>Gammaproteobacteria</taxon>
        <taxon>Vibrionales</taxon>
        <taxon>Vibrionaceae</taxon>
        <taxon>Vibrio</taxon>
    </lineage>
</organism>
<dbReference type="OrthoDB" id="9815592at2"/>